<protein>
    <submittedName>
        <fullName evidence="2">Uncharacterized protein</fullName>
    </submittedName>
</protein>
<comment type="caution">
    <text evidence="2">The sequence shown here is derived from an EMBL/GenBank/DDBJ whole genome shotgun (WGS) entry which is preliminary data.</text>
</comment>
<feature type="region of interest" description="Disordered" evidence="1">
    <location>
        <begin position="169"/>
        <end position="237"/>
    </location>
</feature>
<reference evidence="2 3" key="1">
    <citation type="journal article" date="2017" name="Gigascience">
        <title>Genome sequence of the small brown planthopper, Laodelphax striatellus.</title>
        <authorList>
            <person name="Zhu J."/>
            <person name="Jiang F."/>
            <person name="Wang X."/>
            <person name="Yang P."/>
            <person name="Bao Y."/>
            <person name="Zhao W."/>
            <person name="Wang W."/>
            <person name="Lu H."/>
            <person name="Wang Q."/>
            <person name="Cui N."/>
            <person name="Li J."/>
            <person name="Chen X."/>
            <person name="Luo L."/>
            <person name="Yu J."/>
            <person name="Kang L."/>
            <person name="Cui F."/>
        </authorList>
    </citation>
    <scope>NUCLEOTIDE SEQUENCE [LARGE SCALE GENOMIC DNA]</scope>
    <source>
        <strain evidence="2">Lst14</strain>
    </source>
</reference>
<dbReference type="EMBL" id="QKKF02007569">
    <property type="protein sequence ID" value="RZF45953.1"/>
    <property type="molecule type" value="Genomic_DNA"/>
</dbReference>
<proteinExistence type="predicted"/>
<feature type="compositionally biased region" description="Polar residues" evidence="1">
    <location>
        <begin position="217"/>
        <end position="234"/>
    </location>
</feature>
<evidence type="ECO:0000313" key="2">
    <source>
        <dbReference type="EMBL" id="RZF45953.1"/>
    </source>
</evidence>
<dbReference type="InParanoid" id="A0A482XJC8"/>
<evidence type="ECO:0000256" key="1">
    <source>
        <dbReference type="SAM" id="MobiDB-lite"/>
    </source>
</evidence>
<dbReference type="Proteomes" id="UP000291343">
    <property type="component" value="Unassembled WGS sequence"/>
</dbReference>
<name>A0A482XJC8_LAOST</name>
<organism evidence="2 3">
    <name type="scientific">Laodelphax striatellus</name>
    <name type="common">Small brown planthopper</name>
    <name type="synonym">Delphax striatella</name>
    <dbReference type="NCBI Taxonomy" id="195883"/>
    <lineage>
        <taxon>Eukaryota</taxon>
        <taxon>Metazoa</taxon>
        <taxon>Ecdysozoa</taxon>
        <taxon>Arthropoda</taxon>
        <taxon>Hexapoda</taxon>
        <taxon>Insecta</taxon>
        <taxon>Pterygota</taxon>
        <taxon>Neoptera</taxon>
        <taxon>Paraneoptera</taxon>
        <taxon>Hemiptera</taxon>
        <taxon>Auchenorrhyncha</taxon>
        <taxon>Fulgoroidea</taxon>
        <taxon>Delphacidae</taxon>
        <taxon>Criomorphinae</taxon>
        <taxon>Laodelphax</taxon>
    </lineage>
</organism>
<dbReference type="AlphaFoldDB" id="A0A482XJC8"/>
<keyword evidence="3" id="KW-1185">Reference proteome</keyword>
<evidence type="ECO:0000313" key="3">
    <source>
        <dbReference type="Proteomes" id="UP000291343"/>
    </source>
</evidence>
<gene>
    <name evidence="2" type="ORF">LSTR_LSTR008330</name>
</gene>
<feature type="compositionally biased region" description="Basic and acidic residues" evidence="1">
    <location>
        <begin position="207"/>
        <end position="216"/>
    </location>
</feature>
<sequence length="262" mass="29913">MNRNNRISIYDYPEHLNPFFEDDSLVCQAEEEVVEEDQGKWKNRKEKYGTWGAGARYKIRRSFLESKWIETLNLAPAKNKVTKKLFSFKTKTIDRFQRERSKSNSFEHCVQRPEKKDLNAQAQKTVLGIKVVAPPTPARRHFNVTGATTSNYAQYKQADQARTSVYDYNHQQGVKPKLRKKRAAPVPPAGAPLDPDTENNEKSNITELHDNEHGDQSNESSKVSNSPGISTNTGVKELPTIVIETDETRLRPVEAKEIITKE</sequence>
<dbReference type="OrthoDB" id="8117310at2759"/>
<accession>A0A482XJC8</accession>